<evidence type="ECO:0000313" key="3">
    <source>
        <dbReference type="WBParaSite" id="Hba_16712"/>
    </source>
</evidence>
<sequence>MQTMWDGVCDDRDSTPSNEYQIRRRPGFPDQLDLSGYGRRYRSQVPAKTRDNKLTTIREKQHWRQVDPVYREKPSLITKML</sequence>
<dbReference type="AlphaFoldDB" id="A0A1I7XHB9"/>
<protein>
    <submittedName>
        <fullName evidence="3">Uncharacterized protein</fullName>
    </submittedName>
</protein>
<organism evidence="2 3">
    <name type="scientific">Heterorhabditis bacteriophora</name>
    <name type="common">Entomopathogenic nematode worm</name>
    <dbReference type="NCBI Taxonomy" id="37862"/>
    <lineage>
        <taxon>Eukaryota</taxon>
        <taxon>Metazoa</taxon>
        <taxon>Ecdysozoa</taxon>
        <taxon>Nematoda</taxon>
        <taxon>Chromadorea</taxon>
        <taxon>Rhabditida</taxon>
        <taxon>Rhabditina</taxon>
        <taxon>Rhabditomorpha</taxon>
        <taxon>Strongyloidea</taxon>
        <taxon>Heterorhabditidae</taxon>
        <taxon>Heterorhabditis</taxon>
    </lineage>
</organism>
<keyword evidence="2" id="KW-1185">Reference proteome</keyword>
<accession>A0A1I7XHB9</accession>
<evidence type="ECO:0000256" key="1">
    <source>
        <dbReference type="SAM" id="MobiDB-lite"/>
    </source>
</evidence>
<dbReference type="WBParaSite" id="Hba_16712">
    <property type="protein sequence ID" value="Hba_16712"/>
    <property type="gene ID" value="Hba_16712"/>
</dbReference>
<reference evidence="3" key="1">
    <citation type="submission" date="2016-11" db="UniProtKB">
        <authorList>
            <consortium name="WormBaseParasite"/>
        </authorList>
    </citation>
    <scope>IDENTIFICATION</scope>
</reference>
<dbReference type="Proteomes" id="UP000095283">
    <property type="component" value="Unplaced"/>
</dbReference>
<feature type="region of interest" description="Disordered" evidence="1">
    <location>
        <begin position="1"/>
        <end position="36"/>
    </location>
</feature>
<name>A0A1I7XHB9_HETBA</name>
<proteinExistence type="predicted"/>
<evidence type="ECO:0000313" key="2">
    <source>
        <dbReference type="Proteomes" id="UP000095283"/>
    </source>
</evidence>